<feature type="transmembrane region" description="Helical" evidence="9">
    <location>
        <begin position="464"/>
        <end position="484"/>
    </location>
</feature>
<keyword evidence="7 9" id="KW-0472">Membrane</keyword>
<dbReference type="InterPro" id="IPR003918">
    <property type="entry name" value="NADH_UbQ_OxRdtase"/>
</dbReference>
<evidence type="ECO:0000313" key="11">
    <source>
        <dbReference type="EMBL" id="TQM94169.1"/>
    </source>
</evidence>
<dbReference type="GO" id="GO:0016491">
    <property type="term" value="F:oxidoreductase activity"/>
    <property type="evidence" value="ECO:0007669"/>
    <property type="project" value="UniProtKB-KW"/>
</dbReference>
<keyword evidence="6" id="KW-0560">Oxidoreductase</keyword>
<dbReference type="GO" id="GO:0016829">
    <property type="term" value="F:lyase activity"/>
    <property type="evidence" value="ECO:0007669"/>
    <property type="project" value="UniProtKB-KW"/>
</dbReference>
<feature type="transmembrane region" description="Helical" evidence="9">
    <location>
        <begin position="347"/>
        <end position="366"/>
    </location>
</feature>
<keyword evidence="3" id="KW-1003">Cell membrane</keyword>
<gene>
    <name evidence="11" type="ORF">BD293_2835</name>
</gene>
<reference evidence="11 12" key="1">
    <citation type="submission" date="2019-06" db="EMBL/GenBank/DDBJ databases">
        <title>Genomic Encyclopedia of Archaeal and Bacterial Type Strains, Phase II (KMG-II): from individual species to whole genera.</title>
        <authorList>
            <person name="Goeker M."/>
        </authorList>
    </citation>
    <scope>NUCLEOTIDE SEQUENCE [LARGE SCALE GENOMIC DNA]</scope>
    <source>
        <strain evidence="11 12">DSM 18423</strain>
    </source>
</reference>
<comment type="subcellular location">
    <subcellularLocation>
        <location evidence="2">Cell membrane</location>
        <topology evidence="2">Multi-pass membrane protein</topology>
    </subcellularLocation>
    <subcellularLocation>
        <location evidence="8">Membrane</location>
        <topology evidence="8">Multi-pass membrane protein</topology>
    </subcellularLocation>
</comment>
<dbReference type="GO" id="GO:0042773">
    <property type="term" value="P:ATP synthesis coupled electron transport"/>
    <property type="evidence" value="ECO:0007669"/>
    <property type="project" value="InterPro"/>
</dbReference>
<evidence type="ECO:0000256" key="6">
    <source>
        <dbReference type="ARBA" id="ARBA00023002"/>
    </source>
</evidence>
<evidence type="ECO:0000256" key="1">
    <source>
        <dbReference type="ARBA" id="ARBA00002378"/>
    </source>
</evidence>
<evidence type="ECO:0000256" key="8">
    <source>
        <dbReference type="RuleBase" id="RU000320"/>
    </source>
</evidence>
<feature type="transmembrane region" description="Helical" evidence="9">
    <location>
        <begin position="283"/>
        <end position="302"/>
    </location>
</feature>
<evidence type="ECO:0000256" key="3">
    <source>
        <dbReference type="ARBA" id="ARBA00022475"/>
    </source>
</evidence>
<dbReference type="InterPro" id="IPR052175">
    <property type="entry name" value="ComplexI-like_HydComp"/>
</dbReference>
<evidence type="ECO:0000256" key="2">
    <source>
        <dbReference type="ARBA" id="ARBA00004651"/>
    </source>
</evidence>
<accession>A0A543KGF8</accession>
<dbReference type="GO" id="GO:0008137">
    <property type="term" value="F:NADH dehydrogenase (ubiquinone) activity"/>
    <property type="evidence" value="ECO:0007669"/>
    <property type="project" value="InterPro"/>
</dbReference>
<dbReference type="Proteomes" id="UP000320582">
    <property type="component" value="Unassembled WGS sequence"/>
</dbReference>
<feature type="transmembrane region" description="Helical" evidence="9">
    <location>
        <begin position="100"/>
        <end position="118"/>
    </location>
</feature>
<keyword evidence="12" id="KW-1185">Reference proteome</keyword>
<feature type="transmembrane region" description="Helical" evidence="9">
    <location>
        <begin position="153"/>
        <end position="173"/>
    </location>
</feature>
<sequence>MSLLPYIAALGLPLVLAVLLTWPTMRSLVWRIMPFAPLPALALALLGDMPMTAQAEWLILGLHLGLDDTSRLFVIFTGLLWCAAGASARHWMRDDPRATSFGVMFLMAQLGNLGLLMAQDALSFYAFFALMSFASYGLVLHNRDAQAQGAARLYIGFVVLGELALFAGLALAASQAGSFLLADLRSGVPSDMAVALLILGFGVKLGIMPLHFWLPPAHGAAPVPASAVLSGAMIKAGLFGMMTILPLGGVAYSDPGTVVMAAGMVTIFAALLLGVQQTNPKTVLGYSSVSQMGILALGLGAGLMVPEAWAAILPVLIFLAAHHALAKGALFLGTGAFAAQTGLASKLGVTLALLFPAFILAGVPASSGGLGKEALKTALEAGSPVWLPWLSVALTLSGVATALLMARYIAMIWHNPPKAPEKITSEGVLLPFLVLGGASLALPMVWAGLAQTLASPILQAPSGAIWPVVSGVVLASGVAIFAHAQRIGAGVFLSQLAAPFQAFGARADAIVAAKRRAARRLGHAAPKALGDTAARWRLGQTAIAGLVVLTLAVELRTALPAGTAIFPEQQQHPIPLQDPTLTPDF</sequence>
<dbReference type="PANTHER" id="PTHR42682">
    <property type="entry name" value="HYDROGENASE-4 COMPONENT F"/>
    <property type="match status" value="1"/>
</dbReference>
<feature type="transmembrane region" description="Helical" evidence="9">
    <location>
        <begin position="258"/>
        <end position="276"/>
    </location>
</feature>
<keyword evidence="4 8" id="KW-0812">Transmembrane</keyword>
<proteinExistence type="predicted"/>
<keyword evidence="11" id="KW-0456">Lyase</keyword>
<feature type="transmembrane region" description="Helical" evidence="9">
    <location>
        <begin position="308"/>
        <end position="326"/>
    </location>
</feature>
<feature type="transmembrane region" description="Helical" evidence="9">
    <location>
        <begin position="427"/>
        <end position="449"/>
    </location>
</feature>
<dbReference type="GO" id="GO:0005886">
    <property type="term" value="C:plasma membrane"/>
    <property type="evidence" value="ECO:0007669"/>
    <property type="project" value="UniProtKB-SubCell"/>
</dbReference>
<dbReference type="PRINTS" id="PR01437">
    <property type="entry name" value="NUOXDRDTASE4"/>
</dbReference>
<dbReference type="RefSeq" id="WP_170207148.1">
    <property type="nucleotide sequence ID" value="NZ_VFPT01000001.1"/>
</dbReference>
<dbReference type="AlphaFoldDB" id="A0A543KGF8"/>
<evidence type="ECO:0000259" key="10">
    <source>
        <dbReference type="Pfam" id="PF00361"/>
    </source>
</evidence>
<evidence type="ECO:0000313" key="12">
    <source>
        <dbReference type="Proteomes" id="UP000320582"/>
    </source>
</evidence>
<feature type="transmembrane region" description="Helical" evidence="9">
    <location>
        <begin position="193"/>
        <end position="214"/>
    </location>
</feature>
<keyword evidence="5 9" id="KW-1133">Transmembrane helix</keyword>
<feature type="transmembrane region" description="Helical" evidence="9">
    <location>
        <begin position="386"/>
        <end position="406"/>
    </location>
</feature>
<feature type="domain" description="NADH:quinone oxidoreductase/Mrp antiporter transmembrane" evidence="10">
    <location>
        <begin position="118"/>
        <end position="375"/>
    </location>
</feature>
<feature type="transmembrane region" description="Helical" evidence="9">
    <location>
        <begin position="71"/>
        <end position="88"/>
    </location>
</feature>
<feature type="transmembrane region" description="Helical" evidence="9">
    <location>
        <begin position="32"/>
        <end position="51"/>
    </location>
</feature>
<evidence type="ECO:0000256" key="9">
    <source>
        <dbReference type="SAM" id="Phobius"/>
    </source>
</evidence>
<dbReference type="Pfam" id="PF00361">
    <property type="entry name" value="Proton_antipo_M"/>
    <property type="match status" value="1"/>
</dbReference>
<dbReference type="PANTHER" id="PTHR42682:SF4">
    <property type="entry name" value="NADH-UBIQUINONE_PLASTOQUINONE"/>
    <property type="match status" value="1"/>
</dbReference>
<evidence type="ECO:0000256" key="4">
    <source>
        <dbReference type="ARBA" id="ARBA00022692"/>
    </source>
</evidence>
<comment type="caution">
    <text evidence="11">The sequence shown here is derived from an EMBL/GenBank/DDBJ whole genome shotgun (WGS) entry which is preliminary data.</text>
</comment>
<name>A0A543KGF8_9RHOB</name>
<evidence type="ECO:0000256" key="7">
    <source>
        <dbReference type="ARBA" id="ARBA00023136"/>
    </source>
</evidence>
<dbReference type="EMBL" id="VFPT01000001">
    <property type="protein sequence ID" value="TQM94169.1"/>
    <property type="molecule type" value="Genomic_DNA"/>
</dbReference>
<evidence type="ECO:0000256" key="5">
    <source>
        <dbReference type="ARBA" id="ARBA00022989"/>
    </source>
</evidence>
<feature type="transmembrane region" description="Helical" evidence="9">
    <location>
        <begin position="226"/>
        <end position="252"/>
    </location>
</feature>
<feature type="transmembrane region" description="Helical" evidence="9">
    <location>
        <begin position="6"/>
        <end position="25"/>
    </location>
</feature>
<dbReference type="InterPro" id="IPR001750">
    <property type="entry name" value="ND/Mrp_TM"/>
</dbReference>
<feature type="transmembrane region" description="Helical" evidence="9">
    <location>
        <begin position="124"/>
        <end position="141"/>
    </location>
</feature>
<comment type="function">
    <text evidence="1">NDH-1 shuttles electrons from NADH, via FMN and iron-sulfur (Fe-S) centers, to quinones in the respiratory chain. The immediate electron acceptor for the enzyme in this species is believed to be ubiquinone. Couples the redox reaction to proton translocation (for every two electrons transferred, four hydrogen ions are translocated across the cytoplasmic membrane), and thus conserves the redox energy in a proton gradient.</text>
</comment>
<organism evidence="11 12">
    <name type="scientific">Roseinatronobacter monicus</name>
    <dbReference type="NCBI Taxonomy" id="393481"/>
    <lineage>
        <taxon>Bacteria</taxon>
        <taxon>Pseudomonadati</taxon>
        <taxon>Pseudomonadota</taxon>
        <taxon>Alphaproteobacteria</taxon>
        <taxon>Rhodobacterales</taxon>
        <taxon>Paracoccaceae</taxon>
        <taxon>Roseinatronobacter</taxon>
    </lineage>
</organism>
<protein>
    <submittedName>
        <fullName evidence="11">Formate hydrogenlyase subunit 3/multisubunit Na+/H+ antiporter MnhD subunit</fullName>
    </submittedName>
</protein>